<dbReference type="PANTHER" id="PTHR35792">
    <property type="entry name" value="GENERAL STRESS PROTEIN"/>
    <property type="match status" value="1"/>
</dbReference>
<dbReference type="Pfam" id="PF12732">
    <property type="entry name" value="YtxH"/>
    <property type="match status" value="1"/>
</dbReference>
<dbReference type="AlphaFoldDB" id="A0A7X2Z2W3"/>
<evidence type="ECO:0000256" key="1">
    <source>
        <dbReference type="SAM" id="Phobius"/>
    </source>
</evidence>
<dbReference type="RefSeq" id="WP_155611996.1">
    <property type="nucleotide sequence ID" value="NZ_WNZW01000007.1"/>
</dbReference>
<keyword evidence="1" id="KW-1133">Transmembrane helix</keyword>
<dbReference type="Proteomes" id="UP000447876">
    <property type="component" value="Unassembled WGS sequence"/>
</dbReference>
<proteinExistence type="predicted"/>
<name>A0A7X2Z2W3_9BACL</name>
<keyword evidence="1" id="KW-0472">Membrane</keyword>
<evidence type="ECO:0000313" key="2">
    <source>
        <dbReference type="EMBL" id="MUG46607.1"/>
    </source>
</evidence>
<organism evidence="2 3">
    <name type="scientific">Paenibacillus woosongensis</name>
    <dbReference type="NCBI Taxonomy" id="307580"/>
    <lineage>
        <taxon>Bacteria</taxon>
        <taxon>Bacillati</taxon>
        <taxon>Bacillota</taxon>
        <taxon>Bacilli</taxon>
        <taxon>Bacillales</taxon>
        <taxon>Paenibacillaceae</taxon>
        <taxon>Paenibacillus</taxon>
    </lineage>
</organism>
<dbReference type="InterPro" id="IPR052928">
    <property type="entry name" value="Desiccation-related_membrane"/>
</dbReference>
<dbReference type="PANTHER" id="PTHR35792:SF1">
    <property type="entry name" value="SLL0268 PROTEIN"/>
    <property type="match status" value="1"/>
</dbReference>
<dbReference type="EMBL" id="WNZW01000007">
    <property type="protein sequence ID" value="MUG46607.1"/>
    <property type="molecule type" value="Genomic_DNA"/>
</dbReference>
<dbReference type="InterPro" id="IPR024623">
    <property type="entry name" value="YtxH"/>
</dbReference>
<comment type="caution">
    <text evidence="2">The sequence shown here is derived from an EMBL/GenBank/DDBJ whole genome shotgun (WGS) entry which is preliminary data.</text>
</comment>
<dbReference type="Gene3D" id="1.20.120.20">
    <property type="entry name" value="Apolipoprotein"/>
    <property type="match status" value="1"/>
</dbReference>
<dbReference type="OrthoDB" id="2666558at2"/>
<accession>A0A7X2Z2W3</accession>
<keyword evidence="1" id="KW-0812">Transmembrane</keyword>
<sequence>MNKEEMDCQVQSGSTFTKGLVIGALLGAAAALLYAPKPGRELRSDLTEKLSAATDKSKEVAAVVSEKATDLAKNVTEKTTDLAKTVSESAGTIFNSAKEASADVAEDVKRASDDVMNEAKQS</sequence>
<feature type="transmembrane region" description="Helical" evidence="1">
    <location>
        <begin position="16"/>
        <end position="35"/>
    </location>
</feature>
<reference evidence="2 3" key="1">
    <citation type="submission" date="2019-11" db="EMBL/GenBank/DDBJ databases">
        <title>Draft genome sequences of five Paenibacillus species of dairy origin.</title>
        <authorList>
            <person name="Olajide A.M."/>
            <person name="Chen S."/>
            <person name="Lapointe G."/>
        </authorList>
    </citation>
    <scope>NUCLEOTIDE SEQUENCE [LARGE SCALE GENOMIC DNA]</scope>
    <source>
        <strain evidence="2 3">12CR55</strain>
    </source>
</reference>
<gene>
    <name evidence="2" type="ORF">GNP95_16590</name>
</gene>
<protein>
    <submittedName>
        <fullName evidence="2">YtxH domain-containing protein</fullName>
    </submittedName>
</protein>
<evidence type="ECO:0000313" key="3">
    <source>
        <dbReference type="Proteomes" id="UP000447876"/>
    </source>
</evidence>